<dbReference type="AlphaFoldDB" id="A0A4R3UY56"/>
<sequence>MFSQTNDLGLYAGQSPYDVKGFGDVSGGPPGVPDGHVARWVSSVPRDDIEYGNAGTGNWEIVEDHRKDTFYTSDGSAYEMGSDHNGQSYDGLGPIPAWLTDTAPPAPEPEPAPPVYPQFSALEMLDLFTEAEQLAVVQATMGNAAVKLWYDRLIAATFITYEDPRTEGGLQALVDVELLTPERKADIVAAMQPQALA</sequence>
<proteinExistence type="predicted"/>
<evidence type="ECO:0000313" key="1">
    <source>
        <dbReference type="EMBL" id="TCU96122.1"/>
    </source>
</evidence>
<name>A0A4R3UY56_9BURK</name>
<dbReference type="RefSeq" id="WP_132477596.1">
    <property type="nucleotide sequence ID" value="NZ_SMBX01000007.1"/>
</dbReference>
<gene>
    <name evidence="1" type="ORF">EV686_107180</name>
</gene>
<dbReference type="Proteomes" id="UP000294692">
    <property type="component" value="Unassembled WGS sequence"/>
</dbReference>
<dbReference type="OrthoDB" id="8657139at2"/>
<protein>
    <submittedName>
        <fullName evidence="1">Uncharacterized protein</fullName>
    </submittedName>
</protein>
<reference evidence="1 2" key="1">
    <citation type="submission" date="2019-03" db="EMBL/GenBank/DDBJ databases">
        <title>Genomic Encyclopedia of Type Strains, Phase IV (KMG-IV): sequencing the most valuable type-strain genomes for metagenomic binning, comparative biology and taxonomic classification.</title>
        <authorList>
            <person name="Goeker M."/>
        </authorList>
    </citation>
    <scope>NUCLEOTIDE SEQUENCE [LARGE SCALE GENOMIC DNA]</scope>
    <source>
        <strain evidence="1 2">DSM 100048</strain>
    </source>
</reference>
<comment type="caution">
    <text evidence="1">The sequence shown here is derived from an EMBL/GenBank/DDBJ whole genome shotgun (WGS) entry which is preliminary data.</text>
</comment>
<accession>A0A4R3UY56</accession>
<organism evidence="1 2">
    <name type="scientific">Paracandidimonas soli</name>
    <dbReference type="NCBI Taxonomy" id="1917182"/>
    <lineage>
        <taxon>Bacteria</taxon>
        <taxon>Pseudomonadati</taxon>
        <taxon>Pseudomonadota</taxon>
        <taxon>Betaproteobacteria</taxon>
        <taxon>Burkholderiales</taxon>
        <taxon>Alcaligenaceae</taxon>
        <taxon>Paracandidimonas</taxon>
    </lineage>
</organism>
<evidence type="ECO:0000313" key="2">
    <source>
        <dbReference type="Proteomes" id="UP000294692"/>
    </source>
</evidence>
<keyword evidence="2" id="KW-1185">Reference proteome</keyword>
<dbReference type="EMBL" id="SMBX01000007">
    <property type="protein sequence ID" value="TCU96122.1"/>
    <property type="molecule type" value="Genomic_DNA"/>
</dbReference>